<dbReference type="InterPro" id="IPR027417">
    <property type="entry name" value="P-loop_NTPase"/>
</dbReference>
<evidence type="ECO:0000256" key="4">
    <source>
        <dbReference type="ARBA" id="ARBA00022777"/>
    </source>
</evidence>
<sequence>MRVVLLGPPGAGKGTQAKRLVEEYDIPHLSTGDMLRAAVDAGTGIGRKVKDTMMNGGLVPDQLVIAAVIERISQADARRGFVLDGFPRTMAQAVSFDDLLDTEGLAIDHVVELKADETVLLDRIETRAREAREQGGAVRADDNHETLKLRIDAYKEQTAPLVDYYRSRNILRTVDGLQPVEVVTLDVVRAIGQDRSVM</sequence>
<feature type="binding site" evidence="5">
    <location>
        <position position="150"/>
    </location>
    <ligand>
        <name>AMP</name>
        <dbReference type="ChEBI" id="CHEBI:456215"/>
    </ligand>
</feature>
<feature type="binding site" evidence="5">
    <location>
        <position position="92"/>
    </location>
    <ligand>
        <name>AMP</name>
        <dbReference type="ChEBI" id="CHEBI:456215"/>
    </ligand>
</feature>
<dbReference type="NCBIfam" id="NF011104">
    <property type="entry name" value="PRK14531.1"/>
    <property type="match status" value="1"/>
</dbReference>
<dbReference type="PRINTS" id="PR00094">
    <property type="entry name" value="ADENYLTKNASE"/>
</dbReference>
<accession>A0A4U6S6C8</accession>
<comment type="caution">
    <text evidence="9">The sequence shown here is derived from an EMBL/GenBank/DDBJ whole genome shotgun (WGS) entry which is preliminary data.</text>
</comment>
<dbReference type="GO" id="GO:0044209">
    <property type="term" value="P:AMP salvage"/>
    <property type="evidence" value="ECO:0007669"/>
    <property type="project" value="UniProtKB-UniRule"/>
</dbReference>
<dbReference type="NCBIfam" id="TIGR01351">
    <property type="entry name" value="adk"/>
    <property type="match status" value="1"/>
</dbReference>
<dbReference type="GO" id="GO:0004017">
    <property type="term" value="F:AMP kinase activity"/>
    <property type="evidence" value="ECO:0007669"/>
    <property type="project" value="UniProtKB-UniRule"/>
</dbReference>
<dbReference type="NCBIfam" id="NF001381">
    <property type="entry name" value="PRK00279.1-3"/>
    <property type="match status" value="1"/>
</dbReference>
<dbReference type="RefSeq" id="WP_137476781.1">
    <property type="nucleotide sequence ID" value="NZ_SZZP01000002.1"/>
</dbReference>
<protein>
    <recommendedName>
        <fullName evidence="5 7">Adenylate kinase</fullName>
        <shortName evidence="5">AK</shortName>
        <ecNumber evidence="5 7">2.7.4.3</ecNumber>
    </recommendedName>
    <alternativeName>
        <fullName evidence="5">ATP-AMP transphosphorylase</fullName>
    </alternativeName>
    <alternativeName>
        <fullName evidence="5">ATP:AMP phosphotransferase</fullName>
    </alternativeName>
    <alternativeName>
        <fullName evidence="5">Adenylate monophosphate kinase</fullName>
    </alternativeName>
</protein>
<name>A0A4U6S6C8_BRAEL</name>
<dbReference type="InterPro" id="IPR033690">
    <property type="entry name" value="Adenylat_kinase_CS"/>
</dbReference>
<evidence type="ECO:0000256" key="6">
    <source>
        <dbReference type="RuleBase" id="RU003330"/>
    </source>
</evidence>
<gene>
    <name evidence="5" type="primary">adk</name>
    <name evidence="9" type="ORF">FDV58_03500</name>
</gene>
<feature type="binding site" evidence="5">
    <location>
        <position position="127"/>
    </location>
    <ligand>
        <name>ATP</name>
        <dbReference type="ChEBI" id="CHEBI:30616"/>
    </ligand>
</feature>
<dbReference type="GO" id="GO:0005524">
    <property type="term" value="F:ATP binding"/>
    <property type="evidence" value="ECO:0007669"/>
    <property type="project" value="UniProtKB-UniRule"/>
</dbReference>
<dbReference type="SUPFAM" id="SSF52540">
    <property type="entry name" value="P-loop containing nucleoside triphosphate hydrolases"/>
    <property type="match status" value="1"/>
</dbReference>
<feature type="binding site" evidence="5">
    <location>
        <begin position="57"/>
        <end position="59"/>
    </location>
    <ligand>
        <name>AMP</name>
        <dbReference type="ChEBI" id="CHEBI:456215"/>
    </ligand>
</feature>
<comment type="subcellular location">
    <subcellularLocation>
        <location evidence="5 7">Cytoplasm</location>
    </subcellularLocation>
</comment>
<comment type="subunit">
    <text evidence="5 7">Monomer.</text>
</comment>
<feature type="region of interest" description="NMP" evidence="5">
    <location>
        <begin position="30"/>
        <end position="59"/>
    </location>
</feature>
<feature type="binding site" evidence="5">
    <location>
        <position position="31"/>
    </location>
    <ligand>
        <name>AMP</name>
        <dbReference type="ChEBI" id="CHEBI:456215"/>
    </ligand>
</feature>
<keyword evidence="5" id="KW-0963">Cytoplasm</keyword>
<feature type="coiled-coil region" evidence="8">
    <location>
        <begin position="114"/>
        <end position="157"/>
    </location>
</feature>
<comment type="similarity">
    <text evidence="5 6">Belongs to the adenylate kinase family.</text>
</comment>
<dbReference type="Proteomes" id="UP000305095">
    <property type="component" value="Unassembled WGS sequence"/>
</dbReference>
<dbReference type="NCBIfam" id="NF011105">
    <property type="entry name" value="PRK14532.1"/>
    <property type="match status" value="1"/>
</dbReference>
<evidence type="ECO:0000256" key="2">
    <source>
        <dbReference type="ARBA" id="ARBA00022727"/>
    </source>
</evidence>
<dbReference type="GO" id="GO:0005737">
    <property type="term" value="C:cytoplasm"/>
    <property type="evidence" value="ECO:0007669"/>
    <property type="project" value="UniProtKB-SubCell"/>
</dbReference>
<keyword evidence="1 5" id="KW-0808">Transferase</keyword>
<comment type="caution">
    <text evidence="5">Lacks conserved residue(s) required for the propagation of feature annotation.</text>
</comment>
<evidence type="ECO:0000256" key="7">
    <source>
        <dbReference type="RuleBase" id="RU003331"/>
    </source>
</evidence>
<comment type="catalytic activity">
    <reaction evidence="5 7">
        <text>AMP + ATP = 2 ADP</text>
        <dbReference type="Rhea" id="RHEA:12973"/>
        <dbReference type="ChEBI" id="CHEBI:30616"/>
        <dbReference type="ChEBI" id="CHEBI:456215"/>
        <dbReference type="ChEBI" id="CHEBI:456216"/>
        <dbReference type="EC" id="2.7.4.3"/>
    </reaction>
</comment>
<dbReference type="CDD" id="cd01428">
    <property type="entry name" value="ADK"/>
    <property type="match status" value="1"/>
</dbReference>
<dbReference type="PROSITE" id="PS00113">
    <property type="entry name" value="ADENYLATE_KINASE"/>
    <property type="match status" value="1"/>
</dbReference>
<dbReference type="EMBL" id="SZZP01000002">
    <property type="protein sequence ID" value="TKV83309.1"/>
    <property type="molecule type" value="Genomic_DNA"/>
</dbReference>
<reference evidence="9 10" key="1">
    <citation type="submission" date="2019-05" db="EMBL/GenBank/DDBJ databases">
        <title>Draft Genome of Bradyrhizobium elkanii strain SEMIA 938, Used in Commercial Inoculants for Lupinus spp. in Brazil.</title>
        <authorList>
            <person name="Hungria M."/>
            <person name="Delamuta J.R.M."/>
            <person name="Ribeiro R.A."/>
            <person name="Nogueira M.A."/>
        </authorList>
    </citation>
    <scope>NUCLEOTIDE SEQUENCE [LARGE SCALE GENOMIC DNA]</scope>
    <source>
        <strain evidence="9 10">Semia 938</strain>
    </source>
</reference>
<evidence type="ECO:0000256" key="1">
    <source>
        <dbReference type="ARBA" id="ARBA00022679"/>
    </source>
</evidence>
<dbReference type="InterPro" id="IPR000850">
    <property type="entry name" value="Adenylat/UMP-CMP_kin"/>
</dbReference>
<dbReference type="HAMAP" id="MF_00235">
    <property type="entry name" value="Adenylate_kinase_Adk"/>
    <property type="match status" value="1"/>
</dbReference>
<comment type="domain">
    <text evidence="5">Consists of three domains, a large central CORE domain and two small peripheral domains, NMPbind and LID, which undergo movements during catalysis. The LID domain closes over the site of phosphoryl transfer upon ATP binding. Assembling and dissambling the active center during each catalytic cycle provides an effective means to prevent ATP hydrolysis.</text>
</comment>
<dbReference type="AlphaFoldDB" id="A0A4U6S6C8"/>
<keyword evidence="8" id="KW-0175">Coiled coil</keyword>
<keyword evidence="2 5" id="KW-0545">Nucleotide biosynthesis</keyword>
<dbReference type="Pfam" id="PF00406">
    <property type="entry name" value="ADK"/>
    <property type="match status" value="1"/>
</dbReference>
<keyword evidence="3 5" id="KW-0547">Nucleotide-binding</keyword>
<proteinExistence type="inferred from homology"/>
<evidence type="ECO:0000256" key="8">
    <source>
        <dbReference type="SAM" id="Coils"/>
    </source>
</evidence>
<feature type="binding site" evidence="5">
    <location>
        <position position="139"/>
    </location>
    <ligand>
        <name>AMP</name>
        <dbReference type="ChEBI" id="CHEBI:456215"/>
    </ligand>
</feature>
<evidence type="ECO:0000256" key="5">
    <source>
        <dbReference type="HAMAP-Rule" id="MF_00235"/>
    </source>
</evidence>
<feature type="binding site" evidence="5">
    <location>
        <position position="36"/>
    </location>
    <ligand>
        <name>AMP</name>
        <dbReference type="ChEBI" id="CHEBI:456215"/>
    </ligand>
</feature>
<comment type="function">
    <text evidence="5">Catalyzes the reversible transfer of the terminal phosphate group between ATP and AMP. Plays an important role in cellular energy homeostasis and in adenine nucleotide metabolism.</text>
</comment>
<dbReference type="NCBIfam" id="NF011100">
    <property type="entry name" value="PRK14527.1"/>
    <property type="match status" value="1"/>
</dbReference>
<keyword evidence="5 7" id="KW-0067">ATP-binding</keyword>
<evidence type="ECO:0000313" key="9">
    <source>
        <dbReference type="EMBL" id="TKV83309.1"/>
    </source>
</evidence>
<dbReference type="InterPro" id="IPR006259">
    <property type="entry name" value="Adenyl_kin_sub"/>
</dbReference>
<dbReference type="PANTHER" id="PTHR23359">
    <property type="entry name" value="NUCLEOTIDE KINASE"/>
    <property type="match status" value="1"/>
</dbReference>
<evidence type="ECO:0000256" key="3">
    <source>
        <dbReference type="ARBA" id="ARBA00022741"/>
    </source>
</evidence>
<evidence type="ECO:0000313" key="10">
    <source>
        <dbReference type="Proteomes" id="UP000305095"/>
    </source>
</evidence>
<keyword evidence="4 5" id="KW-0418">Kinase</keyword>
<feature type="binding site" evidence="5">
    <location>
        <position position="178"/>
    </location>
    <ligand>
        <name>ATP</name>
        <dbReference type="ChEBI" id="CHEBI:30616"/>
    </ligand>
</feature>
<dbReference type="UniPathway" id="UPA00588">
    <property type="reaction ID" value="UER00649"/>
</dbReference>
<feature type="binding site" evidence="5">
    <location>
        <begin position="10"/>
        <end position="15"/>
    </location>
    <ligand>
        <name>ATP</name>
        <dbReference type="ChEBI" id="CHEBI:30616"/>
    </ligand>
</feature>
<comment type="pathway">
    <text evidence="5">Purine metabolism; AMP biosynthesis via salvage pathway; AMP from ADP: step 1/1.</text>
</comment>
<dbReference type="EC" id="2.7.4.3" evidence="5 7"/>
<organism evidence="9 10">
    <name type="scientific">Bradyrhizobium elkanii</name>
    <dbReference type="NCBI Taxonomy" id="29448"/>
    <lineage>
        <taxon>Bacteria</taxon>
        <taxon>Pseudomonadati</taxon>
        <taxon>Pseudomonadota</taxon>
        <taxon>Alphaproteobacteria</taxon>
        <taxon>Hyphomicrobiales</taxon>
        <taxon>Nitrobacteraceae</taxon>
        <taxon>Bradyrhizobium</taxon>
    </lineage>
</organism>
<feature type="binding site" evidence="5">
    <location>
        <begin position="85"/>
        <end position="88"/>
    </location>
    <ligand>
        <name>AMP</name>
        <dbReference type="ChEBI" id="CHEBI:456215"/>
    </ligand>
</feature>
<dbReference type="Gene3D" id="3.40.50.300">
    <property type="entry name" value="P-loop containing nucleotide triphosphate hydrolases"/>
    <property type="match status" value="1"/>
</dbReference>